<dbReference type="OrthoDB" id="284455at2"/>
<evidence type="ECO:0000313" key="4">
    <source>
        <dbReference type="Proteomes" id="UP000317977"/>
    </source>
</evidence>
<proteinExistence type="predicted"/>
<dbReference type="EMBL" id="SJPX01000003">
    <property type="protein sequence ID" value="TWU51923.1"/>
    <property type="molecule type" value="Genomic_DNA"/>
</dbReference>
<feature type="chain" id="PRO_5022850724" evidence="2">
    <location>
        <begin position="25"/>
        <end position="213"/>
    </location>
</feature>
<dbReference type="RefSeq" id="WP_146535173.1">
    <property type="nucleotide sequence ID" value="NZ_SJPX01000003.1"/>
</dbReference>
<gene>
    <name evidence="3" type="ORF">Poly59_35190</name>
</gene>
<evidence type="ECO:0000313" key="3">
    <source>
        <dbReference type="EMBL" id="TWU51923.1"/>
    </source>
</evidence>
<comment type="caution">
    <text evidence="3">The sequence shown here is derived from an EMBL/GenBank/DDBJ whole genome shotgun (WGS) entry which is preliminary data.</text>
</comment>
<organism evidence="3 4">
    <name type="scientific">Rubripirellula reticaptiva</name>
    <dbReference type="NCBI Taxonomy" id="2528013"/>
    <lineage>
        <taxon>Bacteria</taxon>
        <taxon>Pseudomonadati</taxon>
        <taxon>Planctomycetota</taxon>
        <taxon>Planctomycetia</taxon>
        <taxon>Pirellulales</taxon>
        <taxon>Pirellulaceae</taxon>
        <taxon>Rubripirellula</taxon>
    </lineage>
</organism>
<protein>
    <submittedName>
        <fullName evidence="3">Uncharacterized protein</fullName>
    </submittedName>
</protein>
<evidence type="ECO:0000256" key="1">
    <source>
        <dbReference type="SAM" id="MobiDB-lite"/>
    </source>
</evidence>
<sequence length="213" mass="23740" precursor="true">MTLLKSTIASLALIFASATGSAQANTYHHIDQLALKIERESKQLVYETRLYVHTPEYGHLVSDSREMATLAHHLHDVAHSEGESFHLESDLAQLDAKFHHLESLVDAIEHRAAYGDGHIHGGTSHVKRLLNSIEDSIHHLQDDLRSLRTASHRAPVVVRRPVYAPSYYRQSPHAVPAPVVVPSHRGHSDHGHSPGRRTTRTISLGNGRFSFSF</sequence>
<dbReference type="AlphaFoldDB" id="A0A5C6EQ73"/>
<feature type="region of interest" description="Disordered" evidence="1">
    <location>
        <begin position="182"/>
        <end position="201"/>
    </location>
</feature>
<reference evidence="3 4" key="1">
    <citation type="submission" date="2019-02" db="EMBL/GenBank/DDBJ databases">
        <title>Deep-cultivation of Planctomycetes and their phenomic and genomic characterization uncovers novel biology.</title>
        <authorList>
            <person name="Wiegand S."/>
            <person name="Jogler M."/>
            <person name="Boedeker C."/>
            <person name="Pinto D."/>
            <person name="Vollmers J."/>
            <person name="Rivas-Marin E."/>
            <person name="Kohn T."/>
            <person name="Peeters S.H."/>
            <person name="Heuer A."/>
            <person name="Rast P."/>
            <person name="Oberbeckmann S."/>
            <person name="Bunk B."/>
            <person name="Jeske O."/>
            <person name="Meyerdierks A."/>
            <person name="Storesund J.E."/>
            <person name="Kallscheuer N."/>
            <person name="Luecker S."/>
            <person name="Lage O.M."/>
            <person name="Pohl T."/>
            <person name="Merkel B.J."/>
            <person name="Hornburger P."/>
            <person name="Mueller R.-W."/>
            <person name="Bruemmer F."/>
            <person name="Labrenz M."/>
            <person name="Spormann A.M."/>
            <person name="Op Den Camp H."/>
            <person name="Overmann J."/>
            <person name="Amann R."/>
            <person name="Jetten M.S.M."/>
            <person name="Mascher T."/>
            <person name="Medema M.H."/>
            <person name="Devos D.P."/>
            <person name="Kaster A.-K."/>
            <person name="Ovreas L."/>
            <person name="Rohde M."/>
            <person name="Galperin M.Y."/>
            <person name="Jogler C."/>
        </authorList>
    </citation>
    <scope>NUCLEOTIDE SEQUENCE [LARGE SCALE GENOMIC DNA]</scope>
    <source>
        <strain evidence="3 4">Poly59</strain>
    </source>
</reference>
<accession>A0A5C6EQ73</accession>
<feature type="signal peptide" evidence="2">
    <location>
        <begin position="1"/>
        <end position="24"/>
    </location>
</feature>
<keyword evidence="2" id="KW-0732">Signal</keyword>
<keyword evidence="4" id="KW-1185">Reference proteome</keyword>
<dbReference type="Proteomes" id="UP000317977">
    <property type="component" value="Unassembled WGS sequence"/>
</dbReference>
<evidence type="ECO:0000256" key="2">
    <source>
        <dbReference type="SAM" id="SignalP"/>
    </source>
</evidence>
<name>A0A5C6EQ73_9BACT</name>